<evidence type="ECO:0000256" key="7">
    <source>
        <dbReference type="ARBA" id="ARBA00023237"/>
    </source>
</evidence>
<dbReference type="InterPro" id="IPR039426">
    <property type="entry name" value="TonB-dep_rcpt-like"/>
</dbReference>
<evidence type="ECO:0000259" key="10">
    <source>
        <dbReference type="Pfam" id="PF07715"/>
    </source>
</evidence>
<dbReference type="InterPro" id="IPR000531">
    <property type="entry name" value="Beta-barrel_TonB"/>
</dbReference>
<keyword evidence="2" id="KW-0813">Transport</keyword>
<protein>
    <submittedName>
        <fullName evidence="11">TonB-dependent receptor</fullName>
    </submittedName>
</protein>
<evidence type="ECO:0000256" key="6">
    <source>
        <dbReference type="ARBA" id="ARBA00023136"/>
    </source>
</evidence>
<evidence type="ECO:0000256" key="3">
    <source>
        <dbReference type="ARBA" id="ARBA00022452"/>
    </source>
</evidence>
<dbReference type="EMBL" id="JAPJUH010000002">
    <property type="protein sequence ID" value="MCX3264917.1"/>
    <property type="molecule type" value="Genomic_DNA"/>
</dbReference>
<dbReference type="GO" id="GO:0044718">
    <property type="term" value="P:siderophore transmembrane transport"/>
    <property type="evidence" value="ECO:0007669"/>
    <property type="project" value="TreeGrafter"/>
</dbReference>
<proteinExistence type="inferred from homology"/>
<dbReference type="GO" id="GO:0009279">
    <property type="term" value="C:cell outer membrane"/>
    <property type="evidence" value="ECO:0007669"/>
    <property type="project" value="UniProtKB-SubCell"/>
</dbReference>
<evidence type="ECO:0000259" key="9">
    <source>
        <dbReference type="Pfam" id="PF00593"/>
    </source>
</evidence>
<dbReference type="Gene3D" id="2.40.170.20">
    <property type="entry name" value="TonB-dependent receptor, beta-barrel domain"/>
    <property type="match status" value="1"/>
</dbReference>
<keyword evidence="6 8" id="KW-0472">Membrane</keyword>
<dbReference type="Pfam" id="PF00593">
    <property type="entry name" value="TonB_dep_Rec_b-barrel"/>
    <property type="match status" value="1"/>
</dbReference>
<dbReference type="AlphaFoldDB" id="A0A9X3DC34"/>
<evidence type="ECO:0000313" key="11">
    <source>
        <dbReference type="EMBL" id="MCX3264917.1"/>
    </source>
</evidence>
<comment type="caution">
    <text evidence="11">The sequence shown here is derived from an EMBL/GenBank/DDBJ whole genome shotgun (WGS) entry which is preliminary data.</text>
</comment>
<dbReference type="InterPro" id="IPR037066">
    <property type="entry name" value="Plug_dom_sf"/>
</dbReference>
<evidence type="ECO:0000256" key="8">
    <source>
        <dbReference type="RuleBase" id="RU003357"/>
    </source>
</evidence>
<sequence>MLLALKKPVAILFLIIPISFQVNAQLRKRLDTLKTDTLKEVVIKGYSNVKASGLMEISKDQLQLVKSTTIGETLSHIAGIQNVSFGPHSGAPMIRSLSGNRVRILSNGLSMNDLSGISPNLNVVSDMDNLLGIEVLKGNASVLYGGRAIGGAVNLLDNTIPKQRTGRNIKGAATLEAGNNAGYRQAFDLNGDLGSRWSWHAGAMNHWNKLIKIPGNTKSPIAYDPSIDHLTQTMAQVNVDKEVTRNLTLYPYISQFVIENINNPEWGLSEADLYTFQENSVIGGASIPNPRNALYIPGQPPGTPLSTTTVKGIYDYSPVTKGIMPNSQSNSYAVNVGTSYIDKHFRAGIGFRRSFGNHGIPGFALRKLPGHTHTHEDGYSHEVEGEQVYLPINTRSASNNLLMESAYSFDHGVLDNLKLNYIFQSGSDSEFIGDYLANEFASHRHGARMEINQRSVSFLKGISGFELSKMSLKGNGEQRYLPDNLSREYGIFTLQQVSWRIIDLDFGYRHERVDKNAMLSPGYTPSRGLGGGKLSDRSFKLNQYNIGSKLKLTEYGFLKGSYVHAERAPEVNELYAGNNHFAIMLEENGDDRLNKEVARTREFGAGMKVKGYELSITHYSTRFDNYLYLAHTGISRSGGFLVKEWRQADTKITGWEAELKVHQSINKYINIRGGAYFDLVKNINVSGGSMRNWAEGDYMPNMPTSRFGFSTGLDIKKLDIDILFDRYLPQRFLGKNINPEPPMPGYSLLTARVAYNRAIKGIPIDYFISGNNLLNIEARPQNSLLKYLAPLAGINISLGLKINVL</sequence>
<dbReference type="SUPFAM" id="SSF56935">
    <property type="entry name" value="Porins"/>
    <property type="match status" value="1"/>
</dbReference>
<evidence type="ECO:0000313" key="12">
    <source>
        <dbReference type="Proteomes" id="UP001142592"/>
    </source>
</evidence>
<keyword evidence="11" id="KW-0675">Receptor</keyword>
<feature type="domain" description="TonB-dependent receptor plug" evidence="10">
    <location>
        <begin position="57"/>
        <end position="152"/>
    </location>
</feature>
<dbReference type="PANTHER" id="PTHR30069">
    <property type="entry name" value="TONB-DEPENDENT OUTER MEMBRANE RECEPTOR"/>
    <property type="match status" value="1"/>
</dbReference>
<evidence type="ECO:0000256" key="2">
    <source>
        <dbReference type="ARBA" id="ARBA00022448"/>
    </source>
</evidence>
<dbReference type="Pfam" id="PF07715">
    <property type="entry name" value="Plug"/>
    <property type="match status" value="1"/>
</dbReference>
<accession>A0A9X3DC34</accession>
<keyword evidence="4" id="KW-0812">Transmembrane</keyword>
<dbReference type="Proteomes" id="UP001142592">
    <property type="component" value="Unassembled WGS sequence"/>
</dbReference>
<dbReference type="Gene3D" id="2.170.130.10">
    <property type="entry name" value="TonB-dependent receptor, plug domain"/>
    <property type="match status" value="1"/>
</dbReference>
<keyword evidence="3" id="KW-1134">Transmembrane beta strand</keyword>
<reference evidence="11" key="1">
    <citation type="submission" date="2022-11" db="EMBL/GenBank/DDBJ databases">
        <authorList>
            <person name="Graham C."/>
            <person name="Newman J.D."/>
        </authorList>
    </citation>
    <scope>NUCLEOTIDE SEQUENCE</scope>
    <source>
        <strain evidence="11">DSM 19486</strain>
    </source>
</reference>
<comment type="subcellular location">
    <subcellularLocation>
        <location evidence="1">Cell outer membrane</location>
        <topology evidence="1">Multi-pass membrane protein</topology>
    </subcellularLocation>
</comment>
<dbReference type="InterPro" id="IPR036942">
    <property type="entry name" value="Beta-barrel_TonB_sf"/>
</dbReference>
<evidence type="ECO:0000256" key="5">
    <source>
        <dbReference type="ARBA" id="ARBA00023077"/>
    </source>
</evidence>
<dbReference type="PANTHER" id="PTHR30069:SF40">
    <property type="entry name" value="TONB-DEPENDENT RECEPTOR NMB0964-RELATED"/>
    <property type="match status" value="1"/>
</dbReference>
<name>A0A9X3DC34_9SPHI</name>
<keyword evidence="12" id="KW-1185">Reference proteome</keyword>
<dbReference type="GO" id="GO:0015344">
    <property type="term" value="F:siderophore uptake transmembrane transporter activity"/>
    <property type="evidence" value="ECO:0007669"/>
    <property type="project" value="TreeGrafter"/>
</dbReference>
<dbReference type="InterPro" id="IPR012910">
    <property type="entry name" value="Plug_dom"/>
</dbReference>
<evidence type="ECO:0000256" key="4">
    <source>
        <dbReference type="ARBA" id="ARBA00022692"/>
    </source>
</evidence>
<evidence type="ECO:0000256" key="1">
    <source>
        <dbReference type="ARBA" id="ARBA00004571"/>
    </source>
</evidence>
<gene>
    <name evidence="11" type="ORF">OQZ29_09185</name>
</gene>
<keyword evidence="7" id="KW-0998">Cell outer membrane</keyword>
<dbReference type="RefSeq" id="WP_010602742.1">
    <property type="nucleotide sequence ID" value="NZ_JAPJUH010000002.1"/>
</dbReference>
<keyword evidence="5 8" id="KW-0798">TonB box</keyword>
<feature type="domain" description="TonB-dependent receptor-like beta-barrel" evidence="9">
    <location>
        <begin position="367"/>
        <end position="773"/>
    </location>
</feature>
<comment type="similarity">
    <text evidence="8">Belongs to the TonB-dependent receptor family.</text>
</comment>
<organism evidence="11 12">
    <name type="scientific">Pedobacter agri</name>
    <dbReference type="NCBI Taxonomy" id="454586"/>
    <lineage>
        <taxon>Bacteria</taxon>
        <taxon>Pseudomonadati</taxon>
        <taxon>Bacteroidota</taxon>
        <taxon>Sphingobacteriia</taxon>
        <taxon>Sphingobacteriales</taxon>
        <taxon>Sphingobacteriaceae</taxon>
        <taxon>Pedobacter</taxon>
    </lineage>
</organism>